<keyword evidence="11" id="KW-0966">Cell projection</keyword>
<evidence type="ECO:0000256" key="8">
    <source>
        <dbReference type="ARBA" id="ARBA00022989"/>
    </source>
</evidence>
<evidence type="ECO:0000256" key="1">
    <source>
        <dbReference type="ARBA" id="ARBA00002254"/>
    </source>
</evidence>
<keyword evidence="11" id="KW-0282">Flagellum</keyword>
<evidence type="ECO:0000256" key="7">
    <source>
        <dbReference type="ARBA" id="ARBA00022779"/>
    </source>
</evidence>
<evidence type="ECO:0000256" key="4">
    <source>
        <dbReference type="ARBA" id="ARBA00022475"/>
    </source>
</evidence>
<dbReference type="NCBIfam" id="NF005435">
    <property type="entry name" value="PRK07021.1"/>
    <property type="match status" value="1"/>
</dbReference>
<dbReference type="PANTHER" id="PTHR35091:SF2">
    <property type="entry name" value="FLAGELLAR PROTEIN FLIL"/>
    <property type="match status" value="1"/>
</dbReference>
<comment type="subcellular location">
    <subcellularLocation>
        <location evidence="10">Cell inner membrane</location>
    </subcellularLocation>
    <subcellularLocation>
        <location evidence="2">Cell membrane</location>
        <topology evidence="2">Single-pass membrane protein</topology>
    </subcellularLocation>
</comment>
<comment type="caution">
    <text evidence="11">The sequence shown here is derived from an EMBL/GenBank/DDBJ whole genome shotgun (WGS) entry which is preliminary data.</text>
</comment>
<evidence type="ECO:0000256" key="9">
    <source>
        <dbReference type="ARBA" id="ARBA00023136"/>
    </source>
</evidence>
<sequence>MATASKANAKVAAADDGAGSGAAAKGSKKKLIIIIVGALLLAAIGAGAAWFFMGKAQGGQDGHATAAPPPPKVDLSKPPVFLQMEPFTVNLQPENGEQYLQVAFTLQVADQSQVDYLKMYMPLLRSRILLLLASRKASEIGTAEGKQKLQTDILAEVTKPFVPNAAPQSASGVFFTSFVIQ</sequence>
<evidence type="ECO:0000256" key="6">
    <source>
        <dbReference type="ARBA" id="ARBA00022692"/>
    </source>
</evidence>
<reference evidence="11 12" key="1">
    <citation type="submission" date="2023-10" db="EMBL/GenBank/DDBJ databases">
        <title>Noviherbaspirillum sp. CPCC 100848 genome assembly.</title>
        <authorList>
            <person name="Li X.Y."/>
            <person name="Fang X.M."/>
        </authorList>
    </citation>
    <scope>NUCLEOTIDE SEQUENCE [LARGE SCALE GENOMIC DNA]</scope>
    <source>
        <strain evidence="11 12">CPCC 100848</strain>
    </source>
</reference>
<comment type="function">
    <text evidence="1 10">Controls the rotational direction of flagella during chemotaxis.</text>
</comment>
<organism evidence="11 12">
    <name type="scientific">Noviherbaspirillum album</name>
    <dbReference type="NCBI Taxonomy" id="3080276"/>
    <lineage>
        <taxon>Bacteria</taxon>
        <taxon>Pseudomonadati</taxon>
        <taxon>Pseudomonadota</taxon>
        <taxon>Betaproteobacteria</taxon>
        <taxon>Burkholderiales</taxon>
        <taxon>Oxalobacteraceae</taxon>
        <taxon>Noviherbaspirillum</taxon>
    </lineage>
</organism>
<keyword evidence="11" id="KW-0969">Cilium</keyword>
<gene>
    <name evidence="11" type="primary">fliL</name>
    <name evidence="11" type="ORF">RY831_19515</name>
</gene>
<keyword evidence="10" id="KW-0997">Cell inner membrane</keyword>
<evidence type="ECO:0000256" key="10">
    <source>
        <dbReference type="RuleBase" id="RU364125"/>
    </source>
</evidence>
<keyword evidence="8 10" id="KW-1133">Transmembrane helix</keyword>
<dbReference type="PANTHER" id="PTHR35091">
    <property type="entry name" value="FLAGELLAR PROTEIN FLIL"/>
    <property type="match status" value="1"/>
</dbReference>
<dbReference type="Pfam" id="PF03748">
    <property type="entry name" value="FliL"/>
    <property type="match status" value="1"/>
</dbReference>
<evidence type="ECO:0000256" key="2">
    <source>
        <dbReference type="ARBA" id="ARBA00004162"/>
    </source>
</evidence>
<keyword evidence="7 10" id="KW-0283">Flagellar rotation</keyword>
<dbReference type="Proteomes" id="UP001352263">
    <property type="component" value="Unassembled WGS sequence"/>
</dbReference>
<keyword evidence="12" id="KW-1185">Reference proteome</keyword>
<feature type="transmembrane region" description="Helical" evidence="10">
    <location>
        <begin position="31"/>
        <end position="53"/>
    </location>
</feature>
<dbReference type="RefSeq" id="WP_326508064.1">
    <property type="nucleotide sequence ID" value="NZ_JAWIIV010000018.1"/>
</dbReference>
<evidence type="ECO:0000256" key="5">
    <source>
        <dbReference type="ARBA" id="ARBA00022500"/>
    </source>
</evidence>
<evidence type="ECO:0000313" key="11">
    <source>
        <dbReference type="EMBL" id="MEC4721358.1"/>
    </source>
</evidence>
<protein>
    <recommendedName>
        <fullName evidence="10">Flagellar protein FliL</fullName>
    </recommendedName>
</protein>
<dbReference type="InterPro" id="IPR005503">
    <property type="entry name" value="FliL"/>
</dbReference>
<keyword evidence="4" id="KW-1003">Cell membrane</keyword>
<evidence type="ECO:0000313" key="12">
    <source>
        <dbReference type="Proteomes" id="UP001352263"/>
    </source>
</evidence>
<dbReference type="EMBL" id="JAWIIV010000018">
    <property type="protein sequence ID" value="MEC4721358.1"/>
    <property type="molecule type" value="Genomic_DNA"/>
</dbReference>
<accession>A0ABU6JCI2</accession>
<keyword evidence="5 10" id="KW-0145">Chemotaxis</keyword>
<evidence type="ECO:0000256" key="3">
    <source>
        <dbReference type="ARBA" id="ARBA00008281"/>
    </source>
</evidence>
<keyword evidence="9 10" id="KW-0472">Membrane</keyword>
<proteinExistence type="inferred from homology"/>
<keyword evidence="6 10" id="KW-0812">Transmembrane</keyword>
<comment type="similarity">
    <text evidence="3 10">Belongs to the FliL family.</text>
</comment>
<name>A0ABU6JCI2_9BURK</name>